<proteinExistence type="predicted"/>
<organism evidence="3 4">
    <name type="scientific">Canna indica</name>
    <name type="common">Indian-shot</name>
    <dbReference type="NCBI Taxonomy" id="4628"/>
    <lineage>
        <taxon>Eukaryota</taxon>
        <taxon>Viridiplantae</taxon>
        <taxon>Streptophyta</taxon>
        <taxon>Embryophyta</taxon>
        <taxon>Tracheophyta</taxon>
        <taxon>Spermatophyta</taxon>
        <taxon>Magnoliopsida</taxon>
        <taxon>Liliopsida</taxon>
        <taxon>Zingiberales</taxon>
        <taxon>Cannaceae</taxon>
        <taxon>Canna</taxon>
    </lineage>
</organism>
<protein>
    <recommendedName>
        <fullName evidence="2">CCHC-type domain-containing protein</fullName>
    </recommendedName>
</protein>
<keyword evidence="1" id="KW-0862">Zinc</keyword>
<dbReference type="PROSITE" id="PS50158">
    <property type="entry name" value="ZF_CCHC"/>
    <property type="match status" value="1"/>
</dbReference>
<dbReference type="InterPro" id="IPR001878">
    <property type="entry name" value="Znf_CCHC"/>
</dbReference>
<dbReference type="PANTHER" id="PTHR31286">
    <property type="entry name" value="GLYCINE-RICH CELL WALL STRUCTURAL PROTEIN 1.8-LIKE"/>
    <property type="match status" value="1"/>
</dbReference>
<evidence type="ECO:0000259" key="2">
    <source>
        <dbReference type="PROSITE" id="PS50158"/>
    </source>
</evidence>
<evidence type="ECO:0000256" key="1">
    <source>
        <dbReference type="PROSITE-ProRule" id="PRU00047"/>
    </source>
</evidence>
<evidence type="ECO:0000313" key="3">
    <source>
        <dbReference type="EMBL" id="WOL19831.1"/>
    </source>
</evidence>
<dbReference type="PANTHER" id="PTHR31286:SF99">
    <property type="entry name" value="DUF4283 DOMAIN-CONTAINING PROTEIN"/>
    <property type="match status" value="1"/>
</dbReference>
<name>A0AAQ3QSI2_9LILI</name>
<feature type="domain" description="CCHC-type" evidence="2">
    <location>
        <begin position="184"/>
        <end position="197"/>
    </location>
</feature>
<dbReference type="InterPro" id="IPR040256">
    <property type="entry name" value="At4g02000-like"/>
</dbReference>
<sequence>MSEGGRSKTILSSSWRGSEDSKEKIKRIHDGAKGRVLIEDAEIDEAKKDCKLVLYGKFFGRTPTLELEVISGAPWFLRGQALSLIQWRESFQPMKESISIMPVWIQMLGLPLQFLDQKILLQLAAVIGKPVKIDVFTLSGTREKYARVCVLLDLKKPIEQGLWVEAKGSYFFQTVAYENLLNICFNCGRIGHKEEQCSVGVRVDTDKEVNAVHVKANNGDEKLLGP</sequence>
<reference evidence="3 4" key="1">
    <citation type="submission" date="2023-10" db="EMBL/GenBank/DDBJ databases">
        <title>Chromosome-scale genome assembly provides insights into flower coloration mechanisms of Canna indica.</title>
        <authorList>
            <person name="Li C."/>
        </authorList>
    </citation>
    <scope>NUCLEOTIDE SEQUENCE [LARGE SCALE GENOMIC DNA]</scope>
    <source>
        <tissue evidence="3">Flower</tissue>
    </source>
</reference>
<accession>A0AAQ3QSI2</accession>
<dbReference type="Pfam" id="PF14392">
    <property type="entry name" value="zf-CCHC_4"/>
    <property type="match status" value="1"/>
</dbReference>
<dbReference type="GO" id="GO:0003676">
    <property type="term" value="F:nucleic acid binding"/>
    <property type="evidence" value="ECO:0007669"/>
    <property type="project" value="InterPro"/>
</dbReference>
<evidence type="ECO:0000313" key="4">
    <source>
        <dbReference type="Proteomes" id="UP001327560"/>
    </source>
</evidence>
<gene>
    <name evidence="3" type="ORF">Cni_G28633</name>
</gene>
<keyword evidence="4" id="KW-1185">Reference proteome</keyword>
<dbReference type="EMBL" id="CP136898">
    <property type="protein sequence ID" value="WOL19831.1"/>
    <property type="molecule type" value="Genomic_DNA"/>
</dbReference>
<dbReference type="Proteomes" id="UP001327560">
    <property type="component" value="Chromosome 9"/>
</dbReference>
<dbReference type="GO" id="GO:0008270">
    <property type="term" value="F:zinc ion binding"/>
    <property type="evidence" value="ECO:0007669"/>
    <property type="project" value="UniProtKB-KW"/>
</dbReference>
<dbReference type="AlphaFoldDB" id="A0AAQ3QSI2"/>
<keyword evidence="1" id="KW-0863">Zinc-finger</keyword>
<dbReference type="InterPro" id="IPR025836">
    <property type="entry name" value="Zn_knuckle_CX2CX4HX4C"/>
</dbReference>
<keyword evidence="1" id="KW-0479">Metal-binding</keyword>